<comment type="caution">
    <text evidence="1">The sequence shown here is derived from an EMBL/GenBank/DDBJ whole genome shotgun (WGS) entry which is preliminary data.</text>
</comment>
<accession>A0A699XK34</accession>
<reference evidence="1" key="1">
    <citation type="journal article" date="2019" name="Sci. Rep.">
        <title>Draft genome of Tanacetum cinerariifolium, the natural source of mosquito coil.</title>
        <authorList>
            <person name="Yamashiro T."/>
            <person name="Shiraishi A."/>
            <person name="Satake H."/>
            <person name="Nakayama K."/>
        </authorList>
    </citation>
    <scope>NUCLEOTIDE SEQUENCE</scope>
</reference>
<proteinExistence type="predicted"/>
<organism evidence="1">
    <name type="scientific">Tanacetum cinerariifolium</name>
    <name type="common">Dalmatian daisy</name>
    <name type="synonym">Chrysanthemum cinerariifolium</name>
    <dbReference type="NCBI Taxonomy" id="118510"/>
    <lineage>
        <taxon>Eukaryota</taxon>
        <taxon>Viridiplantae</taxon>
        <taxon>Streptophyta</taxon>
        <taxon>Embryophyta</taxon>
        <taxon>Tracheophyta</taxon>
        <taxon>Spermatophyta</taxon>
        <taxon>Magnoliopsida</taxon>
        <taxon>eudicotyledons</taxon>
        <taxon>Gunneridae</taxon>
        <taxon>Pentapetalae</taxon>
        <taxon>asterids</taxon>
        <taxon>campanulids</taxon>
        <taxon>Asterales</taxon>
        <taxon>Asteraceae</taxon>
        <taxon>Asteroideae</taxon>
        <taxon>Anthemideae</taxon>
        <taxon>Anthemidinae</taxon>
        <taxon>Tanacetum</taxon>
    </lineage>
</organism>
<name>A0A699XK34_TANCI</name>
<feature type="non-terminal residue" evidence="1">
    <location>
        <position position="1"/>
    </location>
</feature>
<sequence length="80" mass="8706">TALSQASSRTSDLTIDTSVDCILVVEFRDDQRILPQEHHIRACCGHCKVAVCVPVAAPVTQLSAMALQFTRPPPWAECSL</sequence>
<gene>
    <name evidence="1" type="ORF">Tci_932128</name>
</gene>
<dbReference type="AlphaFoldDB" id="A0A699XK34"/>
<evidence type="ECO:0000313" key="1">
    <source>
        <dbReference type="EMBL" id="GFD60159.1"/>
    </source>
</evidence>
<dbReference type="EMBL" id="BKCJ011874231">
    <property type="protein sequence ID" value="GFD60159.1"/>
    <property type="molecule type" value="Genomic_DNA"/>
</dbReference>
<protein>
    <submittedName>
        <fullName evidence="1">Uncharacterized protein</fullName>
    </submittedName>
</protein>
<feature type="non-terminal residue" evidence="1">
    <location>
        <position position="80"/>
    </location>
</feature>